<dbReference type="GO" id="GO:0016192">
    <property type="term" value="P:vesicle-mediated transport"/>
    <property type="evidence" value="ECO:0007669"/>
    <property type="project" value="InterPro"/>
</dbReference>
<dbReference type="PANTHER" id="PTHR11679">
    <property type="entry name" value="VESICLE PROTEIN SORTING-ASSOCIATED"/>
    <property type="match status" value="1"/>
</dbReference>
<dbReference type="Gene3D" id="3.90.830.10">
    <property type="entry name" value="Syntaxin Binding Protein 1, Chain A, domain 2"/>
    <property type="match status" value="1"/>
</dbReference>
<dbReference type="InterPro" id="IPR043154">
    <property type="entry name" value="Sec-1-like_dom1"/>
</dbReference>
<reference evidence="3" key="1">
    <citation type="submission" date="2022-11" db="EMBL/GenBank/DDBJ databases">
        <authorList>
            <person name="Hyden B.L."/>
            <person name="Feng K."/>
            <person name="Yates T."/>
            <person name="Jawdy S."/>
            <person name="Smart L.B."/>
            <person name="Muchero W."/>
        </authorList>
    </citation>
    <scope>NUCLEOTIDE SEQUENCE</scope>
    <source>
        <tissue evidence="3">Shoot tip</tissue>
    </source>
</reference>
<reference evidence="3" key="2">
    <citation type="journal article" date="2023" name="Int. J. Mol. Sci.">
        <title>De Novo Assembly and Annotation of 11 Diverse Shrub Willow (Salix) Genomes Reveals Novel Gene Organization in Sex-Linked Regions.</title>
        <authorList>
            <person name="Hyden B."/>
            <person name="Feng K."/>
            <person name="Yates T.B."/>
            <person name="Jawdy S."/>
            <person name="Cereghino C."/>
            <person name="Smart L.B."/>
            <person name="Muchero W."/>
        </authorList>
    </citation>
    <scope>NUCLEOTIDE SEQUENCE</scope>
    <source>
        <tissue evidence="3">Shoot tip</tissue>
    </source>
</reference>
<evidence type="ECO:0000256" key="2">
    <source>
        <dbReference type="SAM" id="MobiDB-lite"/>
    </source>
</evidence>
<dbReference type="Gene3D" id="1.25.40.60">
    <property type="match status" value="1"/>
</dbReference>
<evidence type="ECO:0000313" key="3">
    <source>
        <dbReference type="EMBL" id="KAJ6679488.1"/>
    </source>
</evidence>
<dbReference type="PIRSF" id="PIRSF005715">
    <property type="entry name" value="VPS45_Sec1"/>
    <property type="match status" value="1"/>
</dbReference>
<dbReference type="OrthoDB" id="2228at2759"/>
<dbReference type="Gene3D" id="3.40.50.2060">
    <property type="match status" value="1"/>
</dbReference>
<feature type="region of interest" description="Disordered" evidence="2">
    <location>
        <begin position="480"/>
        <end position="505"/>
    </location>
</feature>
<comment type="similarity">
    <text evidence="1">Belongs to the STXBP/unc-18/SEC1 family.</text>
</comment>
<feature type="compositionally biased region" description="Low complexity" evidence="2">
    <location>
        <begin position="583"/>
        <end position="592"/>
    </location>
</feature>
<keyword evidence="4" id="KW-1185">Reference proteome</keyword>
<accession>A0A9Q0SJN9</accession>
<dbReference type="Proteomes" id="UP001151532">
    <property type="component" value="Chromosome 14"/>
</dbReference>
<feature type="compositionally biased region" description="Basic and acidic residues" evidence="2">
    <location>
        <begin position="493"/>
        <end position="505"/>
    </location>
</feature>
<dbReference type="InterPro" id="IPR027482">
    <property type="entry name" value="Sec1-like_dom2"/>
</dbReference>
<dbReference type="Gene3D" id="3.40.50.1910">
    <property type="match status" value="2"/>
</dbReference>
<evidence type="ECO:0000313" key="4">
    <source>
        <dbReference type="Proteomes" id="UP001151532"/>
    </source>
</evidence>
<sequence>MSFSDSESSSSHGGEYKFFRQVTRDRLLFEMLGSTRTGDSKSTWKVLIMDKVTVKVMSHSCKMSDITDQGISLVEDLFRRREPMTSMDAIYFIQPSKENVVMFLSDMSGREPLYKKAYVFFSSSVPKELVNHIKCDTSVLPRIGALREMNLEYFPIDNQAFITDHDGALGELYGKNVENSRRFDACMNTMATRIATVFASLNELPFVRYRAAKATDDSTATFRDSIPAKLAAGVWNNILKYKCIPNFPQTETCELLILDRSIDQIAPVIHEWTYDAMCHDLLEMDGNKYAVELPSKTSGNPEKKEVLLEDQDLVWLELRHAHIADASERLHDKMTTFVSKNKAAQMQQSARDGSEISTRDLQKIVQALPKYNEQVEKLTLHIEIAGKINSVIRELGLRDLGQLEQDLVFGDAGAKDVISYLRTKQDASPENKLRLLMIYACVYPEKFEGDKASKLMQLARLSNEDMKVVNNMKLLGGSSETKKTSGGFSLKFDNQKTKQAARKDRTDEEETWQLFRFYPVLEELLEKLSKCELPKNEYSCMNDPSSTDQEKTRRGSVRKSHASPAPAIPERKAPAQSMRSRRTTTWARTSNSDDGYSSDSVLKSASKEFKKMGQRIFVFIIGGATRSELRACHKLTTKLGREIVLGCSSLDDPPQYITKLKLLSETEISMDALRF</sequence>
<dbReference type="SUPFAM" id="SSF56815">
    <property type="entry name" value="Sec1/munc18-like (SM) proteins"/>
    <property type="match status" value="1"/>
</dbReference>
<name>A0A9Q0SJN9_SALPP</name>
<dbReference type="InterPro" id="IPR001619">
    <property type="entry name" value="Sec1-like"/>
</dbReference>
<evidence type="ECO:0000256" key="1">
    <source>
        <dbReference type="ARBA" id="ARBA00009884"/>
    </source>
</evidence>
<gene>
    <name evidence="3" type="ORF">OIU79_019281</name>
</gene>
<dbReference type="InterPro" id="IPR036045">
    <property type="entry name" value="Sec1-like_sf"/>
</dbReference>
<feature type="compositionally biased region" description="Low complexity" evidence="2">
    <location>
        <begin position="480"/>
        <end position="489"/>
    </location>
</feature>
<protein>
    <submittedName>
        <fullName evidence="3">VESICLE PROTEIN SORTING-ASSOCIATED</fullName>
    </submittedName>
</protein>
<dbReference type="EMBL" id="JAPFFK010000020">
    <property type="protein sequence ID" value="KAJ6679488.1"/>
    <property type="molecule type" value="Genomic_DNA"/>
</dbReference>
<dbReference type="Pfam" id="PF00995">
    <property type="entry name" value="Sec1"/>
    <property type="match status" value="1"/>
</dbReference>
<feature type="region of interest" description="Disordered" evidence="2">
    <location>
        <begin position="536"/>
        <end position="597"/>
    </location>
</feature>
<organism evidence="3 4">
    <name type="scientific">Salix purpurea</name>
    <name type="common">Purple osier willow</name>
    <dbReference type="NCBI Taxonomy" id="77065"/>
    <lineage>
        <taxon>Eukaryota</taxon>
        <taxon>Viridiplantae</taxon>
        <taxon>Streptophyta</taxon>
        <taxon>Embryophyta</taxon>
        <taxon>Tracheophyta</taxon>
        <taxon>Spermatophyta</taxon>
        <taxon>Magnoliopsida</taxon>
        <taxon>eudicotyledons</taxon>
        <taxon>Gunneridae</taxon>
        <taxon>Pentapetalae</taxon>
        <taxon>rosids</taxon>
        <taxon>fabids</taxon>
        <taxon>Malpighiales</taxon>
        <taxon>Salicaceae</taxon>
        <taxon>Saliceae</taxon>
        <taxon>Salix</taxon>
    </lineage>
</organism>
<dbReference type="InterPro" id="IPR043127">
    <property type="entry name" value="Sec-1-like_dom3a"/>
</dbReference>
<dbReference type="AlphaFoldDB" id="A0A9Q0SJN9"/>
<comment type="caution">
    <text evidence="3">The sequence shown here is derived from an EMBL/GenBank/DDBJ whole genome shotgun (WGS) entry which is preliminary data.</text>
</comment>
<proteinExistence type="inferred from homology"/>